<organism evidence="3 4">
    <name type="scientific">Cystobacter fuscus</name>
    <dbReference type="NCBI Taxonomy" id="43"/>
    <lineage>
        <taxon>Bacteria</taxon>
        <taxon>Pseudomonadati</taxon>
        <taxon>Myxococcota</taxon>
        <taxon>Myxococcia</taxon>
        <taxon>Myxococcales</taxon>
        <taxon>Cystobacterineae</taxon>
        <taxon>Archangiaceae</taxon>
        <taxon>Cystobacter</taxon>
    </lineage>
</organism>
<accession>A0A250ISD4</accession>
<name>A0A250ISD4_9BACT</name>
<dbReference type="GO" id="GO:0016020">
    <property type="term" value="C:membrane"/>
    <property type="evidence" value="ECO:0007669"/>
    <property type="project" value="TreeGrafter"/>
</dbReference>
<dbReference type="Proteomes" id="UP000217257">
    <property type="component" value="Chromosome"/>
</dbReference>
<dbReference type="InterPro" id="IPR029058">
    <property type="entry name" value="AB_hydrolase_fold"/>
</dbReference>
<dbReference type="KEGG" id="cfus:CYFUS_000061"/>
<dbReference type="RefSeq" id="WP_095991719.1">
    <property type="nucleotide sequence ID" value="NZ_CP022098.1"/>
</dbReference>
<feature type="domain" description="AB hydrolase-1" evidence="2">
    <location>
        <begin position="73"/>
        <end position="345"/>
    </location>
</feature>
<evidence type="ECO:0000313" key="3">
    <source>
        <dbReference type="EMBL" id="ATB34654.1"/>
    </source>
</evidence>
<protein>
    <recommendedName>
        <fullName evidence="2">AB hydrolase-1 domain-containing protein</fullName>
    </recommendedName>
</protein>
<dbReference type="AlphaFoldDB" id="A0A250ISD4"/>
<dbReference type="PANTHER" id="PTHR43798:SF31">
    <property type="entry name" value="AB HYDROLASE SUPERFAMILY PROTEIN YCLE"/>
    <property type="match status" value="1"/>
</dbReference>
<gene>
    <name evidence="3" type="ORF">CYFUS_000061</name>
</gene>
<dbReference type="InterPro" id="IPR050266">
    <property type="entry name" value="AB_hydrolase_sf"/>
</dbReference>
<evidence type="ECO:0000256" key="1">
    <source>
        <dbReference type="ARBA" id="ARBA00022801"/>
    </source>
</evidence>
<keyword evidence="1" id="KW-0378">Hydrolase</keyword>
<evidence type="ECO:0000313" key="4">
    <source>
        <dbReference type="Proteomes" id="UP000217257"/>
    </source>
</evidence>
<dbReference type="InterPro" id="IPR000073">
    <property type="entry name" value="AB_hydrolase_1"/>
</dbReference>
<dbReference type="EMBL" id="CP022098">
    <property type="protein sequence ID" value="ATB34654.1"/>
    <property type="molecule type" value="Genomic_DNA"/>
</dbReference>
<sequence>MKMTWTWRSLANTALVVLALGLFLGQGDPALAAGWNCQGNRIPVALAPDLPRNQQVFARLCLPEGPSPGTVQLLVHGATYTHLYWDFPDPTGGTRRYSYVNAALDAGFATLAMDRIGSGASSRPPGELVTIEANAYVVHQVVQALRAGTVWGPKGALGFQKVVLVGHSYGSLTSWYEVTDYQDVDAVILSGASHTPVPSGVENFKRSLHPAEVDPILSGRGYASTYLTTMPGTREAVFYLPSRADPAVIALDERTKSTSTLAELSAVPAIFARPLDIRVPVLLVNGTEDRIFCGPTPSGICSDARTLIAAETPRLGPRVPCVEARVLPGEGHMLNLIPDAPRWFAVAQEWATRIVGAEKGPAPGCAP</sequence>
<dbReference type="PANTHER" id="PTHR43798">
    <property type="entry name" value="MONOACYLGLYCEROL LIPASE"/>
    <property type="match status" value="1"/>
</dbReference>
<reference evidence="3 4" key="1">
    <citation type="submission" date="2017-06" db="EMBL/GenBank/DDBJ databases">
        <title>Sequencing and comparative analysis of myxobacterial genomes.</title>
        <authorList>
            <person name="Rupp O."/>
            <person name="Goesmann A."/>
            <person name="Sogaard-Andersen L."/>
        </authorList>
    </citation>
    <scope>NUCLEOTIDE SEQUENCE [LARGE SCALE GENOMIC DNA]</scope>
    <source>
        <strain evidence="3 4">DSM 52655</strain>
    </source>
</reference>
<evidence type="ECO:0000259" key="2">
    <source>
        <dbReference type="Pfam" id="PF12697"/>
    </source>
</evidence>
<proteinExistence type="predicted"/>
<dbReference type="GO" id="GO:0016787">
    <property type="term" value="F:hydrolase activity"/>
    <property type="evidence" value="ECO:0007669"/>
    <property type="project" value="UniProtKB-KW"/>
</dbReference>
<dbReference type="SUPFAM" id="SSF53474">
    <property type="entry name" value="alpha/beta-Hydrolases"/>
    <property type="match status" value="1"/>
</dbReference>
<dbReference type="Pfam" id="PF12697">
    <property type="entry name" value="Abhydrolase_6"/>
    <property type="match status" value="1"/>
</dbReference>
<dbReference type="Gene3D" id="3.40.50.1820">
    <property type="entry name" value="alpha/beta hydrolase"/>
    <property type="match status" value="1"/>
</dbReference>